<sequence>MNIDELKRQAEEEISALITEKIAELRKHSEKEVAEIELIPRETMTGLAGYDVKIKLI</sequence>
<keyword evidence="3" id="KW-1185">Reference proteome</keyword>
<proteinExistence type="inferred from homology"/>
<comment type="similarity">
    <text evidence="1">Belongs to the gns family.</text>
</comment>
<evidence type="ECO:0000256" key="1">
    <source>
        <dbReference type="ARBA" id="ARBA00010889"/>
    </source>
</evidence>
<gene>
    <name evidence="2" type="ORF">ABQG75_18445</name>
</gene>
<name>A0ABV1PS80_9ENTR</name>
<dbReference type="Pfam" id="PF08178">
    <property type="entry name" value="GnsAB_toxin"/>
    <property type="match status" value="1"/>
</dbReference>
<dbReference type="RefSeq" id="WP_024558349.1">
    <property type="nucleotide sequence ID" value="NZ_BMKJ01000001.1"/>
</dbReference>
<dbReference type="Proteomes" id="UP001447374">
    <property type="component" value="Unassembled WGS sequence"/>
</dbReference>
<accession>A0ABV1PS80</accession>
<dbReference type="InterPro" id="IPR012563">
    <property type="entry name" value="Gns"/>
</dbReference>
<evidence type="ECO:0000313" key="2">
    <source>
        <dbReference type="EMBL" id="MER0127712.1"/>
    </source>
</evidence>
<reference evidence="2 3" key="1">
    <citation type="submission" date="2024-06" db="EMBL/GenBank/DDBJ databases">
        <title>Fanconibacter daqui strain Q02 whole shotgun sequencing project.</title>
        <authorList>
            <person name="Rodrigues J.W.A."/>
            <person name="Viana L.C."/>
            <person name="Vieira E.C."/>
            <person name="Souza F.O.L."/>
            <person name="Alegria O.C."/>
            <person name="Patroca S."/>
            <person name="Cruz A.C.R."/>
            <person name="Nunes A.R.C."/>
        </authorList>
    </citation>
    <scope>NUCLEOTIDE SEQUENCE [LARGE SCALE GENOMIC DNA]</scope>
    <source>
        <strain evidence="2 3">Q02</strain>
    </source>
</reference>
<dbReference type="EMBL" id="JBEHGX010000012">
    <property type="protein sequence ID" value="MER0127712.1"/>
    <property type="molecule type" value="Genomic_DNA"/>
</dbReference>
<comment type="caution">
    <text evidence="2">The sequence shown here is derived from an EMBL/GenBank/DDBJ whole genome shotgun (WGS) entry which is preliminary data.</text>
</comment>
<organism evidence="2 3">
    <name type="scientific">Franconibacter daqui</name>
    <dbReference type="NCBI Taxonomy" id="2047724"/>
    <lineage>
        <taxon>Bacteria</taxon>
        <taxon>Pseudomonadati</taxon>
        <taxon>Pseudomonadota</taxon>
        <taxon>Gammaproteobacteria</taxon>
        <taxon>Enterobacterales</taxon>
        <taxon>Enterobacteriaceae</taxon>
        <taxon>Franconibacter</taxon>
    </lineage>
</organism>
<evidence type="ECO:0000313" key="3">
    <source>
        <dbReference type="Proteomes" id="UP001447374"/>
    </source>
</evidence>
<protein>
    <submittedName>
        <fullName evidence="2">Addiction module toxin, GnsA/GnsB family</fullName>
    </submittedName>
</protein>